<dbReference type="EMBL" id="BTGU01008765">
    <property type="protein sequence ID" value="GMN18798.1"/>
    <property type="molecule type" value="Genomic_DNA"/>
</dbReference>
<evidence type="ECO:0000313" key="2">
    <source>
        <dbReference type="EMBL" id="GMN18798.1"/>
    </source>
</evidence>
<sequence>MMVDLRSVIRRSKRVNNGQENPAILVPPTLPSARIGPTSSGRGRGSSVNVQVQPVVVEEEASEL</sequence>
<evidence type="ECO:0000313" key="3">
    <source>
        <dbReference type="Proteomes" id="UP001187192"/>
    </source>
</evidence>
<proteinExistence type="predicted"/>
<reference evidence="2" key="1">
    <citation type="submission" date="2023-07" db="EMBL/GenBank/DDBJ databases">
        <title>draft genome sequence of fig (Ficus carica).</title>
        <authorList>
            <person name="Takahashi T."/>
            <person name="Nishimura K."/>
        </authorList>
    </citation>
    <scope>NUCLEOTIDE SEQUENCE</scope>
</reference>
<organism evidence="2 3">
    <name type="scientific">Ficus carica</name>
    <name type="common">Common fig</name>
    <dbReference type="NCBI Taxonomy" id="3494"/>
    <lineage>
        <taxon>Eukaryota</taxon>
        <taxon>Viridiplantae</taxon>
        <taxon>Streptophyta</taxon>
        <taxon>Embryophyta</taxon>
        <taxon>Tracheophyta</taxon>
        <taxon>Spermatophyta</taxon>
        <taxon>Magnoliopsida</taxon>
        <taxon>eudicotyledons</taxon>
        <taxon>Gunneridae</taxon>
        <taxon>Pentapetalae</taxon>
        <taxon>rosids</taxon>
        <taxon>fabids</taxon>
        <taxon>Rosales</taxon>
        <taxon>Moraceae</taxon>
        <taxon>Ficeae</taxon>
        <taxon>Ficus</taxon>
    </lineage>
</organism>
<dbReference type="AlphaFoldDB" id="A0AA87YNE5"/>
<name>A0AA87YNE5_FICCA</name>
<feature type="compositionally biased region" description="Low complexity" evidence="1">
    <location>
        <begin position="39"/>
        <end position="51"/>
    </location>
</feature>
<gene>
    <name evidence="2" type="ORF">TIFTF001_050850</name>
</gene>
<keyword evidence="3" id="KW-1185">Reference proteome</keyword>
<dbReference type="Proteomes" id="UP001187192">
    <property type="component" value="Unassembled WGS sequence"/>
</dbReference>
<feature type="region of interest" description="Disordered" evidence="1">
    <location>
        <begin position="13"/>
        <end position="51"/>
    </location>
</feature>
<evidence type="ECO:0000256" key="1">
    <source>
        <dbReference type="SAM" id="MobiDB-lite"/>
    </source>
</evidence>
<comment type="caution">
    <text evidence="2">The sequence shown here is derived from an EMBL/GenBank/DDBJ whole genome shotgun (WGS) entry which is preliminary data.</text>
</comment>
<protein>
    <submittedName>
        <fullName evidence="2">Uncharacterized protein</fullName>
    </submittedName>
</protein>
<accession>A0AA87YNE5</accession>